<dbReference type="Proteomes" id="UP000569914">
    <property type="component" value="Unassembled WGS sequence"/>
</dbReference>
<dbReference type="PROSITE" id="PS51819">
    <property type="entry name" value="VOC"/>
    <property type="match status" value="2"/>
</dbReference>
<keyword evidence="5" id="KW-0223">Dioxygenase</keyword>
<keyword evidence="5" id="KW-0560">Oxidoreductase</keyword>
<evidence type="ECO:0000313" key="5">
    <source>
        <dbReference type="EMBL" id="NYE72946.1"/>
    </source>
</evidence>
<dbReference type="InterPro" id="IPR029068">
    <property type="entry name" value="Glyas_Bleomycin-R_OHBP_Dase"/>
</dbReference>
<evidence type="ECO:0000313" key="6">
    <source>
        <dbReference type="Proteomes" id="UP000569914"/>
    </source>
</evidence>
<reference evidence="5 6" key="1">
    <citation type="submission" date="2020-07" db="EMBL/GenBank/DDBJ databases">
        <title>Sequencing the genomes of 1000 actinobacteria strains.</title>
        <authorList>
            <person name="Klenk H.-P."/>
        </authorList>
    </citation>
    <scope>NUCLEOTIDE SEQUENCE [LARGE SCALE GENOMIC DNA]</scope>
    <source>
        <strain evidence="5 6">DSM 22083</strain>
    </source>
</reference>
<gene>
    <name evidence="5" type="ORF">BKA15_004275</name>
</gene>
<dbReference type="PROSITE" id="PS50937">
    <property type="entry name" value="HTH_MERR_2"/>
    <property type="match status" value="1"/>
</dbReference>
<dbReference type="AlphaFoldDB" id="A0A7Y9LED8"/>
<dbReference type="GO" id="GO:0051213">
    <property type="term" value="F:dioxygenase activity"/>
    <property type="evidence" value="ECO:0007669"/>
    <property type="project" value="UniProtKB-KW"/>
</dbReference>
<comment type="caution">
    <text evidence="5">The sequence shown here is derived from an EMBL/GenBank/DDBJ whole genome shotgun (WGS) entry which is preliminary data.</text>
</comment>
<proteinExistence type="predicted"/>
<dbReference type="Pfam" id="PF00903">
    <property type="entry name" value="Glyoxalase"/>
    <property type="match status" value="2"/>
</dbReference>
<protein>
    <submittedName>
        <fullName evidence="5">DNA-binding transcriptional MerR regulator/catechol 2,3-dioxygenase-like lactoylglutathione lyase family enzyme</fullName>
    </submittedName>
</protein>
<dbReference type="CDD" id="cd01107">
    <property type="entry name" value="HTH_BmrR"/>
    <property type="match status" value="1"/>
</dbReference>
<dbReference type="Gene3D" id="1.10.1660.10">
    <property type="match status" value="1"/>
</dbReference>
<feature type="domain" description="VOC" evidence="4">
    <location>
        <begin position="123"/>
        <end position="243"/>
    </location>
</feature>
<sequence length="369" mass="40564">MDDELMAIGRFAKLSGVSVHALRHYDEVGLLRPAEVDGDTSYRRYRPEQIRLAKLIRALRGLDLPIEAVRQVLDSDEAEAERVLLEHRRRLQLERSHLDIRIADVNRFLEKGLTMPTLQTGCRPVQFKLRVDDHEAALPLYRDALGLPYGVARRTSHGNASALTFGTYGEEDFFLIWLLDDPQRADLPGPSTFGLLVEDLDGTHAAALAAGAVEVTCPHTPEGMPRCSAIKDAGGNWIWLYQGQPGSPAPCQLKLAVDNLDRSIAFYTTVFGGPYETVRRTGNGDFSAITFGEYGKPGFFLLHLIDDHERFDRPGRAAFSFLVDDLDAVHARALAAGATELHPPSDAEGMPRSSGLLDPDGNQVGLAQG</sequence>
<dbReference type="GO" id="GO:0016829">
    <property type="term" value="F:lyase activity"/>
    <property type="evidence" value="ECO:0007669"/>
    <property type="project" value="UniProtKB-KW"/>
</dbReference>
<dbReference type="EMBL" id="JACCBU010000001">
    <property type="protein sequence ID" value="NYE72946.1"/>
    <property type="molecule type" value="Genomic_DNA"/>
</dbReference>
<name>A0A7Y9LED8_9ACTN</name>
<evidence type="ECO:0000256" key="1">
    <source>
        <dbReference type="ARBA" id="ARBA00023125"/>
    </source>
</evidence>
<dbReference type="InterPro" id="IPR037523">
    <property type="entry name" value="VOC_core"/>
</dbReference>
<dbReference type="Pfam" id="PF13411">
    <property type="entry name" value="MerR_1"/>
    <property type="match status" value="1"/>
</dbReference>
<accession>A0A7Y9LED8</accession>
<keyword evidence="5" id="KW-0456">Lyase</keyword>
<dbReference type="InterPro" id="IPR047057">
    <property type="entry name" value="MerR_fam"/>
</dbReference>
<dbReference type="SUPFAM" id="SSF46955">
    <property type="entry name" value="Putative DNA-binding domain"/>
    <property type="match status" value="1"/>
</dbReference>
<dbReference type="RefSeq" id="WP_179754098.1">
    <property type="nucleotide sequence ID" value="NZ_JACCBU010000001.1"/>
</dbReference>
<evidence type="ECO:0000259" key="3">
    <source>
        <dbReference type="PROSITE" id="PS50937"/>
    </source>
</evidence>
<evidence type="ECO:0000259" key="4">
    <source>
        <dbReference type="PROSITE" id="PS51819"/>
    </source>
</evidence>
<dbReference type="InterPro" id="IPR009061">
    <property type="entry name" value="DNA-bd_dom_put_sf"/>
</dbReference>
<dbReference type="SUPFAM" id="SSF54593">
    <property type="entry name" value="Glyoxalase/Bleomycin resistance protein/Dihydroxybiphenyl dioxygenase"/>
    <property type="match status" value="2"/>
</dbReference>
<keyword evidence="6" id="KW-1185">Reference proteome</keyword>
<organism evidence="5 6">
    <name type="scientific">Microlunatus parietis</name>
    <dbReference type="NCBI Taxonomy" id="682979"/>
    <lineage>
        <taxon>Bacteria</taxon>
        <taxon>Bacillati</taxon>
        <taxon>Actinomycetota</taxon>
        <taxon>Actinomycetes</taxon>
        <taxon>Propionibacteriales</taxon>
        <taxon>Propionibacteriaceae</taxon>
        <taxon>Microlunatus</taxon>
    </lineage>
</organism>
<dbReference type="PROSITE" id="PS00552">
    <property type="entry name" value="HTH_MERR_1"/>
    <property type="match status" value="1"/>
</dbReference>
<evidence type="ECO:0000256" key="2">
    <source>
        <dbReference type="SAM" id="MobiDB-lite"/>
    </source>
</evidence>
<dbReference type="GO" id="GO:0003677">
    <property type="term" value="F:DNA binding"/>
    <property type="evidence" value="ECO:0007669"/>
    <property type="project" value="UniProtKB-KW"/>
</dbReference>
<dbReference type="PANTHER" id="PTHR30204">
    <property type="entry name" value="REDOX-CYCLING DRUG-SENSING TRANSCRIPTIONAL ACTIVATOR SOXR"/>
    <property type="match status" value="1"/>
</dbReference>
<dbReference type="GO" id="GO:0003700">
    <property type="term" value="F:DNA-binding transcription factor activity"/>
    <property type="evidence" value="ECO:0007669"/>
    <property type="project" value="InterPro"/>
</dbReference>
<dbReference type="Gene3D" id="3.10.180.10">
    <property type="entry name" value="2,3-Dihydroxybiphenyl 1,2-Dioxygenase, domain 1"/>
    <property type="match status" value="2"/>
</dbReference>
<keyword evidence="1 5" id="KW-0238">DNA-binding</keyword>
<dbReference type="InterPro" id="IPR004360">
    <property type="entry name" value="Glyas_Fos-R_dOase_dom"/>
</dbReference>
<dbReference type="InterPro" id="IPR000551">
    <property type="entry name" value="MerR-type_HTH_dom"/>
</dbReference>
<feature type="region of interest" description="Disordered" evidence="2">
    <location>
        <begin position="340"/>
        <end position="369"/>
    </location>
</feature>
<dbReference type="SMART" id="SM00422">
    <property type="entry name" value="HTH_MERR"/>
    <property type="match status" value="1"/>
</dbReference>
<dbReference type="PANTHER" id="PTHR30204:SF97">
    <property type="entry name" value="MERR FAMILY REGULATORY PROTEIN"/>
    <property type="match status" value="1"/>
</dbReference>
<feature type="domain" description="VOC" evidence="4">
    <location>
        <begin position="249"/>
        <end position="369"/>
    </location>
</feature>
<feature type="domain" description="HTH merR-type" evidence="3">
    <location>
        <begin position="5"/>
        <end position="75"/>
    </location>
</feature>